<dbReference type="HAMAP" id="MF_00454">
    <property type="entry name" value="FluC"/>
    <property type="match status" value="1"/>
</dbReference>
<comment type="similarity">
    <text evidence="7 10">Belongs to the fluoride channel Fluc/FEX (TC 1.A.43) family.</text>
</comment>
<keyword evidence="10" id="KW-0479">Metal-binding</keyword>
<keyword evidence="4 10" id="KW-1133">Transmembrane helix</keyword>
<evidence type="ECO:0000256" key="1">
    <source>
        <dbReference type="ARBA" id="ARBA00004651"/>
    </source>
</evidence>
<reference evidence="13" key="1">
    <citation type="journal article" date="2019" name="Int. J. Syst. Evol. Microbiol.">
        <title>The Global Catalogue of Microorganisms (GCM) 10K type strain sequencing project: providing services to taxonomists for standard genome sequencing and annotation.</title>
        <authorList>
            <consortium name="The Broad Institute Genomics Platform"/>
            <consortium name="The Broad Institute Genome Sequencing Center for Infectious Disease"/>
            <person name="Wu L."/>
            <person name="Ma J."/>
        </authorList>
    </citation>
    <scope>NUCLEOTIDE SEQUENCE [LARGE SCALE GENOMIC DNA]</scope>
    <source>
        <strain evidence="13">CCUG 56698</strain>
    </source>
</reference>
<evidence type="ECO:0000256" key="9">
    <source>
        <dbReference type="ARBA" id="ARBA00049940"/>
    </source>
</evidence>
<feature type="compositionally biased region" description="Low complexity" evidence="11">
    <location>
        <begin position="19"/>
        <end position="30"/>
    </location>
</feature>
<proteinExistence type="inferred from homology"/>
<keyword evidence="3 10" id="KW-0812">Transmembrane</keyword>
<evidence type="ECO:0000256" key="3">
    <source>
        <dbReference type="ARBA" id="ARBA00022692"/>
    </source>
</evidence>
<evidence type="ECO:0000256" key="6">
    <source>
        <dbReference type="ARBA" id="ARBA00023303"/>
    </source>
</evidence>
<keyword evidence="10" id="KW-0915">Sodium</keyword>
<feature type="transmembrane region" description="Helical" evidence="10">
    <location>
        <begin position="78"/>
        <end position="99"/>
    </location>
</feature>
<evidence type="ECO:0000256" key="10">
    <source>
        <dbReference type="HAMAP-Rule" id="MF_00454"/>
    </source>
</evidence>
<evidence type="ECO:0000256" key="11">
    <source>
        <dbReference type="SAM" id="MobiDB-lite"/>
    </source>
</evidence>
<keyword evidence="10" id="KW-0813">Transport</keyword>
<name>A0ABW2SPZ3_9ACTO</name>
<feature type="transmembrane region" description="Helical" evidence="10">
    <location>
        <begin position="111"/>
        <end position="130"/>
    </location>
</feature>
<comment type="subcellular location">
    <subcellularLocation>
        <location evidence="1 10">Cell membrane</location>
        <topology evidence="1 10">Multi-pass membrane protein</topology>
    </subcellularLocation>
</comment>
<keyword evidence="10" id="KW-0406">Ion transport</keyword>
<keyword evidence="2 10" id="KW-1003">Cell membrane</keyword>
<feature type="transmembrane region" description="Helical" evidence="10">
    <location>
        <begin position="142"/>
        <end position="168"/>
    </location>
</feature>
<evidence type="ECO:0000313" key="12">
    <source>
        <dbReference type="EMBL" id="MFC7581975.1"/>
    </source>
</evidence>
<feature type="transmembrane region" description="Helical" evidence="10">
    <location>
        <begin position="45"/>
        <end position="66"/>
    </location>
</feature>
<sequence>MDALTSASPEAGDGACGRPSPAAPSSAIAPNPEPRPDRSARPMPVAAWLPVIVAGGMAGTTARAVLEAAFPAAPGAVPWTTLAINVAGSVLLGALLQGLALSGDDRGWRKAVRLGVGTGVIGGFTTYSTFALETVRLLGGGAAWTGAAYAAGSAAAGLTAAAAGIRLAEIAATRVRARAGSRPRRRLREERA</sequence>
<dbReference type="PANTHER" id="PTHR28259">
    <property type="entry name" value="FLUORIDE EXPORT PROTEIN 1-RELATED"/>
    <property type="match status" value="1"/>
</dbReference>
<comment type="caution">
    <text evidence="12">The sequence shown here is derived from an EMBL/GenBank/DDBJ whole genome shotgun (WGS) entry which is preliminary data.</text>
</comment>
<dbReference type="Pfam" id="PF02537">
    <property type="entry name" value="CRCB"/>
    <property type="match status" value="1"/>
</dbReference>
<protein>
    <recommendedName>
        <fullName evidence="10">Fluoride-specific ion channel FluC</fullName>
    </recommendedName>
</protein>
<keyword evidence="13" id="KW-1185">Reference proteome</keyword>
<accession>A0ABW2SPZ3</accession>
<comment type="activity regulation">
    <text evidence="10">Na(+) is not transported, but it plays an essential structural role and its presence is essential for fluoride channel function.</text>
</comment>
<comment type="function">
    <text evidence="9 10">Fluoride-specific ion channel. Important for reducing fluoride concentration in the cell, thus reducing its toxicity.</text>
</comment>
<feature type="region of interest" description="Disordered" evidence="11">
    <location>
        <begin position="1"/>
        <end position="41"/>
    </location>
</feature>
<evidence type="ECO:0000256" key="7">
    <source>
        <dbReference type="ARBA" id="ARBA00035120"/>
    </source>
</evidence>
<dbReference type="InterPro" id="IPR003691">
    <property type="entry name" value="FluC"/>
</dbReference>
<evidence type="ECO:0000256" key="8">
    <source>
        <dbReference type="ARBA" id="ARBA00035585"/>
    </source>
</evidence>
<keyword evidence="6 10" id="KW-0407">Ion channel</keyword>
<evidence type="ECO:0000256" key="5">
    <source>
        <dbReference type="ARBA" id="ARBA00023136"/>
    </source>
</evidence>
<dbReference type="PANTHER" id="PTHR28259:SF1">
    <property type="entry name" value="FLUORIDE EXPORT PROTEIN 1-RELATED"/>
    <property type="match status" value="1"/>
</dbReference>
<dbReference type="Proteomes" id="UP001596527">
    <property type="component" value="Unassembled WGS sequence"/>
</dbReference>
<dbReference type="RefSeq" id="WP_380975734.1">
    <property type="nucleotide sequence ID" value="NZ_JBHTEF010000001.1"/>
</dbReference>
<evidence type="ECO:0000313" key="13">
    <source>
        <dbReference type="Proteomes" id="UP001596527"/>
    </source>
</evidence>
<organism evidence="12 13">
    <name type="scientific">Schaalia naturae</name>
    <dbReference type="NCBI Taxonomy" id="635203"/>
    <lineage>
        <taxon>Bacteria</taxon>
        <taxon>Bacillati</taxon>
        <taxon>Actinomycetota</taxon>
        <taxon>Actinomycetes</taxon>
        <taxon>Actinomycetales</taxon>
        <taxon>Actinomycetaceae</taxon>
        <taxon>Schaalia</taxon>
    </lineage>
</organism>
<keyword evidence="5 10" id="KW-0472">Membrane</keyword>
<dbReference type="EMBL" id="JBHTEF010000001">
    <property type="protein sequence ID" value="MFC7581975.1"/>
    <property type="molecule type" value="Genomic_DNA"/>
</dbReference>
<feature type="binding site" evidence="10">
    <location>
        <position position="125"/>
    </location>
    <ligand>
        <name>Na(+)</name>
        <dbReference type="ChEBI" id="CHEBI:29101"/>
        <note>structural</note>
    </ligand>
</feature>
<feature type="binding site" evidence="10">
    <location>
        <position position="122"/>
    </location>
    <ligand>
        <name>Na(+)</name>
        <dbReference type="ChEBI" id="CHEBI:29101"/>
        <note>structural</note>
    </ligand>
</feature>
<evidence type="ECO:0000256" key="2">
    <source>
        <dbReference type="ARBA" id="ARBA00022475"/>
    </source>
</evidence>
<gene>
    <name evidence="10" type="primary">fluC</name>
    <name evidence="10" type="synonym">crcB</name>
    <name evidence="12" type="ORF">ACFQWG_12295</name>
</gene>
<comment type="catalytic activity">
    <reaction evidence="8">
        <text>fluoride(in) = fluoride(out)</text>
        <dbReference type="Rhea" id="RHEA:76159"/>
        <dbReference type="ChEBI" id="CHEBI:17051"/>
    </reaction>
    <physiologicalReaction direction="left-to-right" evidence="8">
        <dbReference type="Rhea" id="RHEA:76160"/>
    </physiologicalReaction>
</comment>
<evidence type="ECO:0000256" key="4">
    <source>
        <dbReference type="ARBA" id="ARBA00022989"/>
    </source>
</evidence>